<name>A0ABU8SCD5_9SPHN</name>
<sequence>MNSKLTEPIVPEKYRAQYTRICIAFIIAGISFFYLLPTAIAYGRKHNTASICVINLFLGWTLIGWVIALAMAVAPRKI</sequence>
<keyword evidence="1" id="KW-1133">Transmembrane helix</keyword>
<evidence type="ECO:0000313" key="3">
    <source>
        <dbReference type="Proteomes" id="UP001379235"/>
    </source>
</evidence>
<protein>
    <submittedName>
        <fullName evidence="2">Superinfection immunity protein</fullName>
    </submittedName>
</protein>
<dbReference type="RefSeq" id="WP_339968718.1">
    <property type="nucleotide sequence ID" value="NZ_JBBHJY010000009.1"/>
</dbReference>
<organism evidence="2 3">
    <name type="scientific">Novosphingobium aquae</name>
    <dbReference type="NCBI Taxonomy" id="3133435"/>
    <lineage>
        <taxon>Bacteria</taxon>
        <taxon>Pseudomonadati</taxon>
        <taxon>Pseudomonadota</taxon>
        <taxon>Alphaproteobacteria</taxon>
        <taxon>Sphingomonadales</taxon>
        <taxon>Sphingomonadaceae</taxon>
        <taxon>Novosphingobium</taxon>
    </lineage>
</organism>
<proteinExistence type="predicted"/>
<comment type="caution">
    <text evidence="2">The sequence shown here is derived from an EMBL/GenBank/DDBJ whole genome shotgun (WGS) entry which is preliminary data.</text>
</comment>
<reference evidence="2 3" key="1">
    <citation type="submission" date="2024-03" db="EMBL/GenBank/DDBJ databases">
        <authorList>
            <person name="Jo J.-H."/>
        </authorList>
    </citation>
    <scope>NUCLEOTIDE SEQUENCE [LARGE SCALE GENOMIC DNA]</scope>
    <source>
        <strain evidence="2 3">AS3R-12</strain>
    </source>
</reference>
<evidence type="ECO:0000256" key="1">
    <source>
        <dbReference type="SAM" id="Phobius"/>
    </source>
</evidence>
<evidence type="ECO:0000313" key="2">
    <source>
        <dbReference type="EMBL" id="MEJ6011450.1"/>
    </source>
</evidence>
<dbReference type="EMBL" id="JBBHJY010000009">
    <property type="protein sequence ID" value="MEJ6011450.1"/>
    <property type="molecule type" value="Genomic_DNA"/>
</dbReference>
<feature type="transmembrane region" description="Helical" evidence="1">
    <location>
        <begin position="21"/>
        <end position="42"/>
    </location>
</feature>
<dbReference type="InterPro" id="IPR016410">
    <property type="entry name" value="Phage_imm"/>
</dbReference>
<gene>
    <name evidence="2" type="ORF">WG900_16160</name>
</gene>
<keyword evidence="3" id="KW-1185">Reference proteome</keyword>
<keyword evidence="1" id="KW-0472">Membrane</keyword>
<accession>A0ABU8SCD5</accession>
<keyword evidence="1" id="KW-0812">Transmembrane</keyword>
<feature type="transmembrane region" description="Helical" evidence="1">
    <location>
        <begin position="48"/>
        <end position="74"/>
    </location>
</feature>
<dbReference type="Pfam" id="PF14373">
    <property type="entry name" value="Imm_superinfect"/>
    <property type="match status" value="1"/>
</dbReference>
<dbReference type="Proteomes" id="UP001379235">
    <property type="component" value="Unassembled WGS sequence"/>
</dbReference>